<evidence type="ECO:0000313" key="4">
    <source>
        <dbReference type="EMBL" id="VDK40343.1"/>
    </source>
</evidence>
<dbReference type="FunFam" id="3.30.420.40:FF:000028">
    <property type="entry name" value="heat shock 70 kDa protein-like"/>
    <property type="match status" value="1"/>
</dbReference>
<keyword evidence="3" id="KW-0067">ATP-binding</keyword>
<dbReference type="EMBL" id="UYRS01018805">
    <property type="protein sequence ID" value="VDK40343.1"/>
    <property type="molecule type" value="Genomic_DNA"/>
</dbReference>
<dbReference type="WBParaSite" id="TASK_0000846201-mRNA-1">
    <property type="protein sequence ID" value="TASK_0000846201-mRNA-1"/>
    <property type="gene ID" value="TASK_0000846201"/>
</dbReference>
<evidence type="ECO:0000256" key="2">
    <source>
        <dbReference type="ARBA" id="ARBA00022741"/>
    </source>
</evidence>
<proteinExistence type="inferred from homology"/>
<dbReference type="Proteomes" id="UP000282613">
    <property type="component" value="Unassembled WGS sequence"/>
</dbReference>
<keyword evidence="5" id="KW-1185">Reference proteome</keyword>
<dbReference type="InterPro" id="IPR013126">
    <property type="entry name" value="Hsp_70_fam"/>
</dbReference>
<accession>A0A0R3WCM4</accession>
<dbReference type="PRINTS" id="PR00301">
    <property type="entry name" value="HEATSHOCK70"/>
</dbReference>
<dbReference type="OrthoDB" id="6259187at2759"/>
<dbReference type="STRING" id="60517.A0A0R3WCM4"/>
<dbReference type="SUPFAM" id="SSF53067">
    <property type="entry name" value="Actin-like ATPase domain"/>
    <property type="match status" value="1"/>
</dbReference>
<name>A0A0R3WCM4_TAEAS</name>
<gene>
    <name evidence="4" type="ORF">TASK_LOCUS8463</name>
</gene>
<evidence type="ECO:0000313" key="6">
    <source>
        <dbReference type="WBParaSite" id="TASK_0000846201-mRNA-1"/>
    </source>
</evidence>
<evidence type="ECO:0000256" key="3">
    <source>
        <dbReference type="ARBA" id="ARBA00022840"/>
    </source>
</evidence>
<reference evidence="4 5" key="2">
    <citation type="submission" date="2018-11" db="EMBL/GenBank/DDBJ databases">
        <authorList>
            <consortium name="Pathogen Informatics"/>
        </authorList>
    </citation>
    <scope>NUCLEOTIDE SEQUENCE [LARGE SCALE GENOMIC DNA]</scope>
</reference>
<comment type="similarity">
    <text evidence="1">Belongs to the heat shock protein 70 family.</text>
</comment>
<evidence type="ECO:0000313" key="5">
    <source>
        <dbReference type="Proteomes" id="UP000282613"/>
    </source>
</evidence>
<protein>
    <submittedName>
        <fullName evidence="6">Heat shock protein 70</fullName>
    </submittedName>
</protein>
<dbReference type="GO" id="GO:0140662">
    <property type="term" value="F:ATP-dependent protein folding chaperone"/>
    <property type="evidence" value="ECO:0007669"/>
    <property type="project" value="InterPro"/>
</dbReference>
<dbReference type="AlphaFoldDB" id="A0A0R3WCM4"/>
<reference evidence="6" key="1">
    <citation type="submission" date="2017-02" db="UniProtKB">
        <authorList>
            <consortium name="WormBaseParasite"/>
        </authorList>
    </citation>
    <scope>IDENTIFICATION</scope>
</reference>
<dbReference type="Pfam" id="PF00012">
    <property type="entry name" value="HSP70"/>
    <property type="match status" value="1"/>
</dbReference>
<dbReference type="GO" id="GO:0005524">
    <property type="term" value="F:ATP binding"/>
    <property type="evidence" value="ECO:0007669"/>
    <property type="project" value="UniProtKB-KW"/>
</dbReference>
<dbReference type="PANTHER" id="PTHR19375">
    <property type="entry name" value="HEAT SHOCK PROTEIN 70KDA"/>
    <property type="match status" value="1"/>
</dbReference>
<sequence length="77" mass="8194">MSTGPAIGIDLGISYSCVGVFKNGRAEAIANDNGNRTKPSCVAFTDRERLIGEAAKKEAALNPANTVFDVKRLIGRR</sequence>
<evidence type="ECO:0000256" key="1">
    <source>
        <dbReference type="ARBA" id="ARBA00007381"/>
    </source>
</evidence>
<dbReference type="InterPro" id="IPR043129">
    <property type="entry name" value="ATPase_NBD"/>
</dbReference>
<organism evidence="6">
    <name type="scientific">Taenia asiatica</name>
    <name type="common">Asian tapeworm</name>
    <dbReference type="NCBI Taxonomy" id="60517"/>
    <lineage>
        <taxon>Eukaryota</taxon>
        <taxon>Metazoa</taxon>
        <taxon>Spiralia</taxon>
        <taxon>Lophotrochozoa</taxon>
        <taxon>Platyhelminthes</taxon>
        <taxon>Cestoda</taxon>
        <taxon>Eucestoda</taxon>
        <taxon>Cyclophyllidea</taxon>
        <taxon>Taeniidae</taxon>
        <taxon>Taenia</taxon>
    </lineage>
</organism>
<keyword evidence="2" id="KW-0547">Nucleotide-binding</keyword>
<dbReference type="Gene3D" id="3.30.420.40">
    <property type="match status" value="1"/>
</dbReference>